<evidence type="ECO:0000313" key="2">
    <source>
        <dbReference type="EMBL" id="CAD7276791.1"/>
    </source>
</evidence>
<dbReference type="EMBL" id="OA882753">
    <property type="protein sequence ID" value="CAD7276791.1"/>
    <property type="molecule type" value="Genomic_DNA"/>
</dbReference>
<dbReference type="OrthoDB" id="2115692at2759"/>
<organism evidence="2">
    <name type="scientific">Notodromas monacha</name>
    <dbReference type="NCBI Taxonomy" id="399045"/>
    <lineage>
        <taxon>Eukaryota</taxon>
        <taxon>Metazoa</taxon>
        <taxon>Ecdysozoa</taxon>
        <taxon>Arthropoda</taxon>
        <taxon>Crustacea</taxon>
        <taxon>Oligostraca</taxon>
        <taxon>Ostracoda</taxon>
        <taxon>Podocopa</taxon>
        <taxon>Podocopida</taxon>
        <taxon>Cypridocopina</taxon>
        <taxon>Cypridoidea</taxon>
        <taxon>Cyprididae</taxon>
        <taxon>Notodromas</taxon>
    </lineage>
</organism>
<dbReference type="InterPro" id="IPR000182">
    <property type="entry name" value="GNAT_dom"/>
</dbReference>
<dbReference type="Gene3D" id="3.40.630.30">
    <property type="match status" value="1"/>
</dbReference>
<dbReference type="PANTHER" id="PTHR20905">
    <property type="entry name" value="N-ACETYLTRANSFERASE-RELATED"/>
    <property type="match status" value="1"/>
</dbReference>
<dbReference type="PROSITE" id="PS51186">
    <property type="entry name" value="GNAT"/>
    <property type="match status" value="1"/>
</dbReference>
<keyword evidence="3" id="KW-1185">Reference proteome</keyword>
<dbReference type="SUPFAM" id="SSF55729">
    <property type="entry name" value="Acyl-CoA N-acyltransferases (Nat)"/>
    <property type="match status" value="1"/>
</dbReference>
<dbReference type="InterPro" id="IPR016181">
    <property type="entry name" value="Acyl_CoA_acyltransferase"/>
</dbReference>
<dbReference type="Proteomes" id="UP000678499">
    <property type="component" value="Unassembled WGS sequence"/>
</dbReference>
<dbReference type="PANTHER" id="PTHR20905:SF1">
    <property type="entry name" value="AT07410P-RELATED"/>
    <property type="match status" value="1"/>
</dbReference>
<sequence length="231" mass="26289">MESKVLPVTIDGIKYDLLQPEDQEVAADLVVNDFCLTEPCSRSLGIQPEESLPIVKLICARGIADRVSLKAEDATTGELVGLRVSLLRRRDAKGADEAEFRDCLQQVPTRLHPFADFIANHSGGEAAADIFGTYGVDQYVEFFLVNVHQAYRGKQIAQRILQLCYDLYREMGVHIVKVLATNPRTNHIFRKQGFQEISNYPVMNFMHDGRRYFENMEETENAFTFVKDLRK</sequence>
<gene>
    <name evidence="2" type="ORF">NMOB1V02_LOCUS4541</name>
</gene>
<accession>A0A7R9BMW9</accession>
<dbReference type="EMBL" id="CAJPEX010000716">
    <property type="protein sequence ID" value="CAG0916943.1"/>
    <property type="molecule type" value="Genomic_DNA"/>
</dbReference>
<dbReference type="AlphaFoldDB" id="A0A7R9BMW9"/>
<feature type="domain" description="N-acetyltransferase" evidence="1">
    <location>
        <begin position="69"/>
        <end position="217"/>
    </location>
</feature>
<protein>
    <recommendedName>
        <fullName evidence="1">N-acetyltransferase domain-containing protein</fullName>
    </recommendedName>
</protein>
<name>A0A7R9BMW9_9CRUS</name>
<dbReference type="Pfam" id="PF13508">
    <property type="entry name" value="Acetyltransf_7"/>
    <property type="match status" value="1"/>
</dbReference>
<reference evidence="2" key="1">
    <citation type="submission" date="2020-11" db="EMBL/GenBank/DDBJ databases">
        <authorList>
            <person name="Tran Van P."/>
        </authorList>
    </citation>
    <scope>NUCLEOTIDE SEQUENCE</scope>
</reference>
<proteinExistence type="predicted"/>
<evidence type="ECO:0000313" key="3">
    <source>
        <dbReference type="Proteomes" id="UP000678499"/>
    </source>
</evidence>
<evidence type="ECO:0000259" key="1">
    <source>
        <dbReference type="PROSITE" id="PS51186"/>
    </source>
</evidence>
<dbReference type="GO" id="GO:0008080">
    <property type="term" value="F:N-acetyltransferase activity"/>
    <property type="evidence" value="ECO:0007669"/>
    <property type="project" value="TreeGrafter"/>
</dbReference>